<keyword evidence="1" id="KW-0418">Kinase</keyword>
<evidence type="ECO:0000256" key="1">
    <source>
        <dbReference type="ARBA" id="ARBA00022527"/>
    </source>
</evidence>
<dbReference type="EMBL" id="JAQMWT010000077">
    <property type="protein sequence ID" value="KAJ8611309.1"/>
    <property type="molecule type" value="Genomic_DNA"/>
</dbReference>
<evidence type="ECO:0000256" key="5">
    <source>
        <dbReference type="SAM" id="MobiDB-lite"/>
    </source>
</evidence>
<dbReference type="GO" id="GO:0004674">
    <property type="term" value="F:protein serine/threonine kinase activity"/>
    <property type="evidence" value="ECO:0007669"/>
    <property type="project" value="UniProtKB-KW"/>
</dbReference>
<dbReference type="SMART" id="SM00233">
    <property type="entry name" value="PH"/>
    <property type="match status" value="1"/>
</dbReference>
<evidence type="ECO:0000313" key="8">
    <source>
        <dbReference type="EMBL" id="KAJ8611309.1"/>
    </source>
</evidence>
<dbReference type="GO" id="GO:0005737">
    <property type="term" value="C:cytoplasm"/>
    <property type="evidence" value="ECO:0007669"/>
    <property type="project" value="UniProtKB-ARBA"/>
</dbReference>
<dbReference type="CDD" id="cd00821">
    <property type="entry name" value="PH"/>
    <property type="match status" value="1"/>
</dbReference>
<dbReference type="PROSITE" id="PS50011">
    <property type="entry name" value="PROTEIN_KINASE_DOM"/>
    <property type="match status" value="1"/>
</dbReference>
<reference evidence="8" key="1">
    <citation type="submission" date="2023-01" db="EMBL/GenBank/DDBJ databases">
        <title>Metagenome sequencing of chrysophaentin producing Chrysophaeum taylorii.</title>
        <authorList>
            <person name="Davison J."/>
            <person name="Bewley C."/>
        </authorList>
    </citation>
    <scope>NUCLEOTIDE SEQUENCE</scope>
    <source>
        <strain evidence="8">NIES-1699</strain>
    </source>
</reference>
<evidence type="ECO:0000259" key="7">
    <source>
        <dbReference type="PROSITE" id="PS50011"/>
    </source>
</evidence>
<feature type="compositionally biased region" description="Basic and acidic residues" evidence="5">
    <location>
        <begin position="133"/>
        <end position="143"/>
    </location>
</feature>
<sequence>MSGPVSEEVTSSWLMMKRGGLMSVAFWTWKRRFVKIEGEQLLLYADDGPGAEFKGTVPVRGISVALARAKNATKGGALYAFNTTEASGATIAWAAFSRDERARWLRALVAHGATLEAGADTESNTADEEEESTPGHDETEHALDTASSASSTPAGLPEKTTPSGPGVVYSRMPLSSIFGERGPAQAWDGKPPKRSSPSSDVEGWPRGEPAPLPSVGARRLVGDDAATTTTTTKAAEASFMEVGSGACHKSEAGILRRAASSGGRSSASRASRASEDPSSGSSSAAAAAAAAAAQHSQTTKTVRFDKLAKRGELMTSPSFSTSAADSPGSTRSANTLSSSVSTTPVSRGQAAGKRVVGQWLSKETHLGSGTFGNVYRGTYFNQKVAIKELIVQDLSSESIAEFEREAELHYHLRHNNVILLLCYNVDPANGPTCMVMELAQCSLYDVLHKGVALPAADDRELNIHTRLRILEDVASGLMFLHTLDIMHLDLKSLNLLLDAAGVVKLADFGLSVVKSEIEGSEGKAIGSLPYMAPELMVDEPVPDKSCDVYSFYVVIWEVICRAQPHEGKPPAWIMKFSSKRKKRLDVPKHVGCPERLEALMIRCAEFEPTRRPTMEACQRAISDVRADPVAPSLMRVELPENALFTCQVVASSVDVLDAPHTKLDDEQTFASIIMSSSDLSSRSEMSSSRADSDKTEDSAAAFHSSGGGGLEMLDTPRSAGSTTGHGSLANKLVLSRGDKFYVEAHVAAANARDDGEDQVYLKLANEEAYIAAFGPDGEILVKLVDSSIGAERLAVEARERGIGAVIEGLLFHLATMHAEAVLRLLACIFEILAAPDDEEENGGADDDEAAMSDAMRVKACRRVVASLAIFSEDAHVQLAGVSAVVNLALDAVGRGALAKFGACAAVVSALRTHGQRGDRAFELQRVCAEAILNLLSDDTNAPALKAAGAACALLRVVEGLVRAQEAGTRSSAADVRRRERRVAARAWTSLARLASAEPRPRASSSSSKSNASAASNASHFLASAAASPPAPSTLRPLAAAAPLRARKSSAASSFSSSSTALSRFANVGEADDVPALLRDFNAARLTVLSADDAAKAIADRNANSAAFDPDDDEEEDDNAVVIIDEVEAVSSSLEAPAAAPNPCVVPPDDNGRGASSLLSACCHAMQSFATMPTRGDVPPLSDALLDAGAARTLERALRCALENSVKARRLLSRNGLLEADDLARRACAAIMALAAASSRARMLLGEVGVCEAAVDVARDICFMDPDAPRDDNGRLRYYAVGALSNLAFSAPYNRERLDNAGALQAIAACAEAASDDLDQQRLCCRAFCTLGTIEVSDDADDPRRLEDKHLAVVTQAMLSYDDAQLQHLGCAAIINLAAETRHRRALGRVDACEAVTAALKAHPMDARVQEYGFRAAVYLARDDPENRERFYAHGVRRLAASAARLFAGNPAVLAWAQRLQKEL</sequence>
<dbReference type="InterPro" id="IPR011993">
    <property type="entry name" value="PH-like_dom_sf"/>
</dbReference>
<protein>
    <recommendedName>
        <fullName evidence="10">TKL protein kinase</fullName>
    </recommendedName>
</protein>
<dbReference type="PROSITE" id="PS50003">
    <property type="entry name" value="PH_DOMAIN"/>
    <property type="match status" value="1"/>
</dbReference>
<organism evidence="8 9">
    <name type="scientific">Chrysophaeum taylorii</name>
    <dbReference type="NCBI Taxonomy" id="2483200"/>
    <lineage>
        <taxon>Eukaryota</taxon>
        <taxon>Sar</taxon>
        <taxon>Stramenopiles</taxon>
        <taxon>Ochrophyta</taxon>
        <taxon>Pelagophyceae</taxon>
        <taxon>Pelagomonadales</taxon>
        <taxon>Pelagomonadaceae</taxon>
        <taxon>Chrysophaeum</taxon>
    </lineage>
</organism>
<keyword evidence="1" id="KW-0723">Serine/threonine-protein kinase</keyword>
<dbReference type="GO" id="GO:0005524">
    <property type="term" value="F:ATP binding"/>
    <property type="evidence" value="ECO:0007669"/>
    <property type="project" value="UniProtKB-UniRule"/>
</dbReference>
<dbReference type="SUPFAM" id="SSF50729">
    <property type="entry name" value="PH domain-like"/>
    <property type="match status" value="1"/>
</dbReference>
<comment type="caution">
    <text evidence="8">The sequence shown here is derived from an EMBL/GenBank/DDBJ whole genome shotgun (WGS) entry which is preliminary data.</text>
</comment>
<evidence type="ECO:0000313" key="9">
    <source>
        <dbReference type="Proteomes" id="UP001230188"/>
    </source>
</evidence>
<dbReference type="Proteomes" id="UP001230188">
    <property type="component" value="Unassembled WGS sequence"/>
</dbReference>
<dbReference type="InterPro" id="IPR011989">
    <property type="entry name" value="ARM-like"/>
</dbReference>
<feature type="compositionally biased region" description="Low complexity" evidence="5">
    <location>
        <begin position="256"/>
        <end position="293"/>
    </location>
</feature>
<dbReference type="Gene3D" id="1.25.10.10">
    <property type="entry name" value="Leucine-rich Repeat Variant"/>
    <property type="match status" value="2"/>
</dbReference>
<keyword evidence="1" id="KW-0808">Transferase</keyword>
<keyword evidence="2 4" id="KW-0547">Nucleotide-binding</keyword>
<dbReference type="Pfam" id="PF00169">
    <property type="entry name" value="PH"/>
    <property type="match status" value="1"/>
</dbReference>
<feature type="compositionally biased region" description="Low complexity" evidence="5">
    <location>
        <begin position="337"/>
        <end position="346"/>
    </location>
</feature>
<dbReference type="PANTHER" id="PTHR44329">
    <property type="entry name" value="SERINE/THREONINE-PROTEIN KINASE TNNI3K-RELATED"/>
    <property type="match status" value="1"/>
</dbReference>
<gene>
    <name evidence="8" type="ORF">CTAYLR_006615</name>
</gene>
<dbReference type="PROSITE" id="PS00108">
    <property type="entry name" value="PROTEIN_KINASE_ST"/>
    <property type="match status" value="1"/>
</dbReference>
<name>A0AAD7UND3_9STRA</name>
<evidence type="ECO:0000259" key="6">
    <source>
        <dbReference type="PROSITE" id="PS50003"/>
    </source>
</evidence>
<dbReference type="Pfam" id="PF07714">
    <property type="entry name" value="PK_Tyr_Ser-Thr"/>
    <property type="match status" value="1"/>
</dbReference>
<dbReference type="InterPro" id="IPR000719">
    <property type="entry name" value="Prot_kinase_dom"/>
</dbReference>
<evidence type="ECO:0000256" key="4">
    <source>
        <dbReference type="PROSITE-ProRule" id="PRU10141"/>
    </source>
</evidence>
<keyword evidence="9" id="KW-1185">Reference proteome</keyword>
<feature type="region of interest" description="Disordered" evidence="5">
    <location>
        <begin position="256"/>
        <end position="302"/>
    </location>
</feature>
<feature type="domain" description="PH" evidence="6">
    <location>
        <begin position="7"/>
        <end position="113"/>
    </location>
</feature>
<feature type="region of interest" description="Disordered" evidence="5">
    <location>
        <begin position="315"/>
        <end position="349"/>
    </location>
</feature>
<dbReference type="InterPro" id="IPR011009">
    <property type="entry name" value="Kinase-like_dom_sf"/>
</dbReference>
<feature type="compositionally biased region" description="Low complexity" evidence="5">
    <location>
        <begin position="680"/>
        <end position="689"/>
    </location>
</feature>
<evidence type="ECO:0008006" key="10">
    <source>
        <dbReference type="Google" id="ProtNLM"/>
    </source>
</evidence>
<feature type="region of interest" description="Disordered" evidence="5">
    <location>
        <begin position="680"/>
        <end position="724"/>
    </location>
</feature>
<accession>A0AAD7UND3</accession>
<dbReference type="InterPro" id="IPR051681">
    <property type="entry name" value="Ser/Thr_Kinases-Pseudokinases"/>
</dbReference>
<keyword evidence="3 4" id="KW-0067">ATP-binding</keyword>
<proteinExistence type="predicted"/>
<feature type="binding site" evidence="4">
    <location>
        <position position="387"/>
    </location>
    <ligand>
        <name>ATP</name>
        <dbReference type="ChEBI" id="CHEBI:30616"/>
    </ligand>
</feature>
<feature type="region of interest" description="Disordered" evidence="5">
    <location>
        <begin position="116"/>
        <end position="220"/>
    </location>
</feature>
<evidence type="ECO:0000256" key="2">
    <source>
        <dbReference type="ARBA" id="ARBA00022741"/>
    </source>
</evidence>
<evidence type="ECO:0000256" key="3">
    <source>
        <dbReference type="ARBA" id="ARBA00022840"/>
    </source>
</evidence>
<dbReference type="SUPFAM" id="SSF56112">
    <property type="entry name" value="Protein kinase-like (PK-like)"/>
    <property type="match status" value="1"/>
</dbReference>
<dbReference type="InterPro" id="IPR017441">
    <property type="entry name" value="Protein_kinase_ATP_BS"/>
</dbReference>
<dbReference type="Gene3D" id="2.30.29.30">
    <property type="entry name" value="Pleckstrin-homology domain (PH domain)/Phosphotyrosine-binding domain (PTB)"/>
    <property type="match status" value="1"/>
</dbReference>
<feature type="domain" description="Protein kinase" evidence="7">
    <location>
        <begin position="360"/>
        <end position="630"/>
    </location>
</feature>
<dbReference type="SUPFAM" id="SSF48371">
    <property type="entry name" value="ARM repeat"/>
    <property type="match status" value="1"/>
</dbReference>
<dbReference type="SMART" id="SM00220">
    <property type="entry name" value="S_TKc"/>
    <property type="match status" value="1"/>
</dbReference>
<dbReference type="InterPro" id="IPR008271">
    <property type="entry name" value="Ser/Thr_kinase_AS"/>
</dbReference>
<feature type="compositionally biased region" description="Polar residues" evidence="5">
    <location>
        <begin position="315"/>
        <end position="336"/>
    </location>
</feature>
<dbReference type="InterPro" id="IPR016024">
    <property type="entry name" value="ARM-type_fold"/>
</dbReference>
<dbReference type="Gene3D" id="1.10.510.10">
    <property type="entry name" value="Transferase(Phosphotransferase) domain 1"/>
    <property type="match status" value="1"/>
</dbReference>
<dbReference type="PROSITE" id="PS00107">
    <property type="entry name" value="PROTEIN_KINASE_ATP"/>
    <property type="match status" value="1"/>
</dbReference>
<dbReference type="InterPro" id="IPR001245">
    <property type="entry name" value="Ser-Thr/Tyr_kinase_cat_dom"/>
</dbReference>
<dbReference type="InterPro" id="IPR001849">
    <property type="entry name" value="PH_domain"/>
</dbReference>